<protein>
    <submittedName>
        <fullName evidence="1">Uncharacterized protein</fullName>
    </submittedName>
</protein>
<evidence type="ECO:0000313" key="1">
    <source>
        <dbReference type="EMBL" id="SBT59515.1"/>
    </source>
</evidence>
<evidence type="ECO:0000313" key="2">
    <source>
        <dbReference type="Proteomes" id="UP000078550"/>
    </source>
</evidence>
<sequence length="77" mass="8974">MIMLIGEDMDIAELKEIMHSPNEIIKKVGTLLYKNFNRPYSVIGNLKDKGCSDLKYSLDLEIKHQKLRKTLIHFIVK</sequence>
<organism evidence="1 2">
    <name type="scientific">Plasmodium ovale wallikeri</name>
    <dbReference type="NCBI Taxonomy" id="864142"/>
    <lineage>
        <taxon>Eukaryota</taxon>
        <taxon>Sar</taxon>
        <taxon>Alveolata</taxon>
        <taxon>Apicomplexa</taxon>
        <taxon>Aconoidasida</taxon>
        <taxon>Haemosporida</taxon>
        <taxon>Plasmodiidae</taxon>
        <taxon>Plasmodium</taxon>
        <taxon>Plasmodium (Plasmodium)</taxon>
    </lineage>
</organism>
<dbReference type="AlphaFoldDB" id="A0A1A9AS09"/>
<accession>A0A1A9AS09</accession>
<reference evidence="2" key="1">
    <citation type="submission" date="2016-05" db="EMBL/GenBank/DDBJ databases">
        <authorList>
            <person name="Naeem Raeece"/>
        </authorList>
    </citation>
    <scope>NUCLEOTIDE SEQUENCE [LARGE SCALE GENOMIC DNA]</scope>
</reference>
<dbReference type="EMBL" id="FLRE01003484">
    <property type="protein sequence ID" value="SBT59515.1"/>
    <property type="molecule type" value="Genomic_DNA"/>
</dbReference>
<name>A0A1A9AS09_PLAOA</name>
<dbReference type="Proteomes" id="UP000078550">
    <property type="component" value="Unassembled WGS sequence"/>
</dbReference>
<gene>
    <name evidence="1" type="ORF">POVWA2_097460</name>
</gene>
<proteinExistence type="predicted"/>